<evidence type="ECO:0000256" key="4">
    <source>
        <dbReference type="ARBA" id="ARBA00023136"/>
    </source>
</evidence>
<reference evidence="9" key="1">
    <citation type="journal article" date="2019" name="Int. J. Syst. Evol. Microbiol.">
        <title>The Global Catalogue of Microorganisms (GCM) 10K type strain sequencing project: providing services to taxonomists for standard genome sequencing and annotation.</title>
        <authorList>
            <consortium name="The Broad Institute Genomics Platform"/>
            <consortium name="The Broad Institute Genome Sequencing Center for Infectious Disease"/>
            <person name="Wu L."/>
            <person name="Ma J."/>
        </authorList>
    </citation>
    <scope>NUCLEOTIDE SEQUENCE [LARGE SCALE GENOMIC DNA]</scope>
    <source>
        <strain evidence="9">CCUG 54356</strain>
    </source>
</reference>
<dbReference type="Proteomes" id="UP001597264">
    <property type="component" value="Unassembled WGS sequence"/>
</dbReference>
<feature type="domain" description="Translocation and assembly module TamB C-terminal" evidence="7">
    <location>
        <begin position="990"/>
        <end position="1336"/>
    </location>
</feature>
<sequence>MASTPDHSSRGTDRRNGVRGFWRRVWRRRPRLLWLVVALSIPFLLAVWLLGSEGGRLALTRGGIAVAERFVPDLSFSAEGLASRELGHWYFDRLQVHYGERTLASAESLTLHIDLHALMKKQIHLPEVSVGQLLFDNTVLADYSEAHPAPNVPESIPENQEARLSVPAIWVEKLSIGKLTIIDPQLDGLPVVSVKGEASYRWPGRASALQLKIDELDGKALSIRLDGEMQREDLYVLDFAAEEHAGGFLSRRLQLPEGQALDADGKLLLKLEDDNHLQATIERFNLPLVAHQFGLSGSADIEFSPWSVNTEGLALTVDDTEHRISGTADGESLNLKANFDRLPIAISQPWQDYLQGGWLSADLEIVGPLTLPAVSGALEVRTRYQQQPLHLTAKVRSEDKQIRIDTAHLEVAEAALDLAGRVDIGAESIDLNARIEQLPVAKIRALLAGFEQTREVEIPPDLDGTVAALVATASGPWKNPQMTLQLDGDFFYRDFVAELHGAVEGNLEQLTIGELLVEGEGLRVSGTGDVNIERESLQLQLDLAARDFQPAERLGLPVDEGTRVDMDAVVGVTGPWKNPEMSAQISSDGSYRDYRYRLRGGAAGNAEEITLDRLRLDLFRGSEPAQPRPRQSLVAEAVPQPQQDYPLRSENSETPDGVAALAADAEAEAQRGNAWLELNGVIAPKAQTANGSVAGRNIPLSLAELAGVSLPPSLNGELSLDGQFSGPFSAPEASVNLIGLGSFRGEPWHIQGDASYRKGQVDLADVKLLWAARNQLTASGSLSEQSLDLDLRAQANLADFDEWVNMGISERGELSLWATAAGTPREPQLAGELKMTGRAPGLQDDALVYSPLNLLLKWQTQASDLTVDLNASHGSRQAAQASASLAIGPILERLFAGARDDAPLPLRLNAEGNADLAAVGAFIDPEIHTMRGRLDFNFNADGNTRAPNMRGKINLRDGYYEHRPTNTRLRSLVFVADLSPEQWRIVEAGARDKDKGRIDLTGAVTFSAPAPPQLDFVLRAKGAHLLNMPAARGAFTGELTLDGSTEDARLAGKMALRPLAVQIEHFFGSSVPEIDVVEVEVESDDGTEESGPSLLENIELALEIVLDQQSYVRGLGLDSELQGAVSVGGTAADPQASGTLTIVRGKFDLLGKKFELQDGEIQFQNNVAAIYIKGVYTHAEGEITAEISGTSDDPQVKFSSEPAAAQDEIFAQLLFGKSLTDISPLQAIRLVTVARALQGGGGGFDPMAKTRDLIGLDTLDVESEETDTGEDQYALSLGKYITSRIYLELQRSTDPLNPWQAEMQVELRKNLRLDIKSSDSDESSAGSIELQWKKDY</sequence>
<evidence type="ECO:0000256" key="5">
    <source>
        <dbReference type="SAM" id="MobiDB-lite"/>
    </source>
</evidence>
<gene>
    <name evidence="8" type="ORF">ACFQ2X_17890</name>
</gene>
<evidence type="ECO:0000313" key="9">
    <source>
        <dbReference type="Proteomes" id="UP001597264"/>
    </source>
</evidence>
<evidence type="ECO:0000259" key="7">
    <source>
        <dbReference type="Pfam" id="PF04357"/>
    </source>
</evidence>
<organism evidence="8 9">
    <name type="scientific">Microbulbifer celer</name>
    <dbReference type="NCBI Taxonomy" id="435905"/>
    <lineage>
        <taxon>Bacteria</taxon>
        <taxon>Pseudomonadati</taxon>
        <taxon>Pseudomonadota</taxon>
        <taxon>Gammaproteobacteria</taxon>
        <taxon>Cellvibrionales</taxon>
        <taxon>Microbulbiferaceae</taxon>
        <taxon>Microbulbifer</taxon>
    </lineage>
</organism>
<dbReference type="InterPro" id="IPR007452">
    <property type="entry name" value="TamB_C"/>
</dbReference>
<keyword evidence="2 6" id="KW-0812">Transmembrane</keyword>
<comment type="caution">
    <text evidence="8">The sequence shown here is derived from an EMBL/GenBank/DDBJ whole genome shotgun (WGS) entry which is preliminary data.</text>
</comment>
<keyword evidence="9" id="KW-1185">Reference proteome</keyword>
<evidence type="ECO:0000256" key="3">
    <source>
        <dbReference type="ARBA" id="ARBA00022989"/>
    </source>
</evidence>
<dbReference type="PANTHER" id="PTHR36985">
    <property type="entry name" value="TRANSLOCATION AND ASSEMBLY MODULE SUBUNIT TAMB"/>
    <property type="match status" value="1"/>
</dbReference>
<keyword evidence="3 6" id="KW-1133">Transmembrane helix</keyword>
<evidence type="ECO:0000256" key="2">
    <source>
        <dbReference type="ARBA" id="ARBA00022692"/>
    </source>
</evidence>
<dbReference type="PANTHER" id="PTHR36985:SF1">
    <property type="entry name" value="TRANSLOCATION AND ASSEMBLY MODULE SUBUNIT TAMB"/>
    <property type="match status" value="1"/>
</dbReference>
<dbReference type="EMBL" id="JBHTLR010000036">
    <property type="protein sequence ID" value="MFD1218477.1"/>
    <property type="molecule type" value="Genomic_DNA"/>
</dbReference>
<proteinExistence type="predicted"/>
<protein>
    <submittedName>
        <fullName evidence="8">Translocation/assembly module TamB domain-containing protein</fullName>
    </submittedName>
</protein>
<dbReference type="RefSeq" id="WP_230438100.1">
    <property type="nucleotide sequence ID" value="NZ_CP087715.1"/>
</dbReference>
<evidence type="ECO:0000256" key="1">
    <source>
        <dbReference type="ARBA" id="ARBA00004167"/>
    </source>
</evidence>
<keyword evidence="4 6" id="KW-0472">Membrane</keyword>
<feature type="transmembrane region" description="Helical" evidence="6">
    <location>
        <begin position="32"/>
        <end position="51"/>
    </location>
</feature>
<name>A0ABW3UE55_9GAMM</name>
<dbReference type="Pfam" id="PF04357">
    <property type="entry name" value="TamB"/>
    <property type="match status" value="1"/>
</dbReference>
<accession>A0ABW3UE55</accession>
<feature type="region of interest" description="Disordered" evidence="5">
    <location>
        <begin position="1316"/>
        <end position="1336"/>
    </location>
</feature>
<evidence type="ECO:0000256" key="6">
    <source>
        <dbReference type="SAM" id="Phobius"/>
    </source>
</evidence>
<evidence type="ECO:0000313" key="8">
    <source>
        <dbReference type="EMBL" id="MFD1218477.1"/>
    </source>
</evidence>
<comment type="subcellular location">
    <subcellularLocation>
        <location evidence="1">Membrane</location>
        <topology evidence="1">Single-pass membrane protein</topology>
    </subcellularLocation>
</comment>